<dbReference type="PANTHER" id="PTHR33327:SF3">
    <property type="entry name" value="RNA-DIRECTED DNA POLYMERASE"/>
    <property type="match status" value="1"/>
</dbReference>
<evidence type="ECO:0000313" key="3">
    <source>
        <dbReference type="Proteomes" id="UP000499080"/>
    </source>
</evidence>
<gene>
    <name evidence="2" type="ORF">AVEN_231783_1</name>
</gene>
<evidence type="ECO:0000313" key="2">
    <source>
        <dbReference type="EMBL" id="GBN45753.1"/>
    </source>
</evidence>
<reference evidence="2 3" key="1">
    <citation type="journal article" date="2019" name="Sci. Rep.">
        <title>Orb-weaving spider Araneus ventricosus genome elucidates the spidroin gene catalogue.</title>
        <authorList>
            <person name="Kono N."/>
            <person name="Nakamura H."/>
            <person name="Ohtoshi R."/>
            <person name="Moran D.A.P."/>
            <person name="Shinohara A."/>
            <person name="Yoshida Y."/>
            <person name="Fujiwara M."/>
            <person name="Mori M."/>
            <person name="Tomita M."/>
            <person name="Arakawa K."/>
        </authorList>
    </citation>
    <scope>NUCLEOTIDE SEQUENCE [LARGE SCALE GENOMIC DNA]</scope>
</reference>
<comment type="caution">
    <text evidence="2">The sequence shown here is derived from an EMBL/GenBank/DDBJ whole genome shotgun (WGS) entry which is preliminary data.</text>
</comment>
<sequence length="162" mass="18302">MPDGPETTKPELARVAFRAPPFWETDPDLWFLPLESQFKLSGISIDETKFHTVVAALDSKILSYFSDIVRNPLAVSKDEIAELRAELKLISRPRFRQSNRVNKKILSPVLEAYQIHVNIGLNEFIGIIADLRKRQSSVLVPVTFRKTEELVCFGGSGSKPYS</sequence>
<dbReference type="PANTHER" id="PTHR33327">
    <property type="entry name" value="ENDONUCLEASE"/>
    <property type="match status" value="1"/>
</dbReference>
<protein>
    <recommendedName>
        <fullName evidence="1">DUF7041 domain-containing protein</fullName>
    </recommendedName>
</protein>
<dbReference type="EMBL" id="BGPR01010357">
    <property type="protein sequence ID" value="GBN45753.1"/>
    <property type="molecule type" value="Genomic_DNA"/>
</dbReference>
<feature type="domain" description="DUF7041" evidence="1">
    <location>
        <begin position="20"/>
        <end position="94"/>
    </location>
</feature>
<proteinExistence type="predicted"/>
<dbReference type="AlphaFoldDB" id="A0A4Y2P421"/>
<dbReference type="InterPro" id="IPR055469">
    <property type="entry name" value="DUF7041"/>
</dbReference>
<dbReference type="Proteomes" id="UP000499080">
    <property type="component" value="Unassembled WGS sequence"/>
</dbReference>
<dbReference type="Pfam" id="PF23055">
    <property type="entry name" value="DUF7041"/>
    <property type="match status" value="1"/>
</dbReference>
<accession>A0A4Y2P421</accession>
<evidence type="ECO:0000259" key="1">
    <source>
        <dbReference type="Pfam" id="PF23055"/>
    </source>
</evidence>
<keyword evidence="3" id="KW-1185">Reference proteome</keyword>
<dbReference type="OrthoDB" id="6430943at2759"/>
<organism evidence="2 3">
    <name type="scientific">Araneus ventricosus</name>
    <name type="common">Orbweaver spider</name>
    <name type="synonym">Epeira ventricosa</name>
    <dbReference type="NCBI Taxonomy" id="182803"/>
    <lineage>
        <taxon>Eukaryota</taxon>
        <taxon>Metazoa</taxon>
        <taxon>Ecdysozoa</taxon>
        <taxon>Arthropoda</taxon>
        <taxon>Chelicerata</taxon>
        <taxon>Arachnida</taxon>
        <taxon>Araneae</taxon>
        <taxon>Araneomorphae</taxon>
        <taxon>Entelegynae</taxon>
        <taxon>Araneoidea</taxon>
        <taxon>Araneidae</taxon>
        <taxon>Araneus</taxon>
    </lineage>
</organism>
<name>A0A4Y2P421_ARAVE</name>